<keyword evidence="2 4" id="KW-0436">Ligase</keyword>
<dbReference type="Pfam" id="PF09825">
    <property type="entry name" value="BPL_N"/>
    <property type="match status" value="1"/>
</dbReference>
<evidence type="ECO:0000256" key="1">
    <source>
        <dbReference type="ARBA" id="ARBA00009934"/>
    </source>
</evidence>
<dbReference type="InterPro" id="IPR045864">
    <property type="entry name" value="aa-tRNA-synth_II/BPL/LPL"/>
</dbReference>
<dbReference type="InterPro" id="IPR029062">
    <property type="entry name" value="Class_I_gatase-like"/>
</dbReference>
<dbReference type="EMBL" id="KX384916">
    <property type="protein sequence ID" value="AOR51853.1"/>
    <property type="molecule type" value="mRNA"/>
</dbReference>
<dbReference type="GO" id="GO:0005737">
    <property type="term" value="C:cytoplasm"/>
    <property type="evidence" value="ECO:0007669"/>
    <property type="project" value="TreeGrafter"/>
</dbReference>
<feature type="domain" description="BPL/LPL catalytic" evidence="3">
    <location>
        <begin position="437"/>
        <end position="647"/>
    </location>
</feature>
<evidence type="ECO:0000256" key="2">
    <source>
        <dbReference type="ARBA" id="ARBA00022598"/>
    </source>
</evidence>
<dbReference type="PANTHER" id="PTHR12835:SF5">
    <property type="entry name" value="BIOTIN--PROTEIN LIGASE"/>
    <property type="match status" value="1"/>
</dbReference>
<dbReference type="InterPro" id="IPR004408">
    <property type="entry name" value="Biotin_CoA_COase_ligase"/>
</dbReference>
<dbReference type="SUPFAM" id="SSF55681">
    <property type="entry name" value="Class II aaRS and biotin synthetases"/>
    <property type="match status" value="1"/>
</dbReference>
<dbReference type="InterPro" id="IPR004143">
    <property type="entry name" value="BPL_LPL_catalytic"/>
</dbReference>
<dbReference type="AlphaFoldDB" id="A0A1C9U6A9"/>
<protein>
    <submittedName>
        <fullName evidence="4">Biotin-[acetyl-CoA-carboxylase] ligase</fullName>
    </submittedName>
</protein>
<name>A0A1C9U6A9_PHARH</name>
<dbReference type="Gene3D" id="3.30.930.10">
    <property type="entry name" value="Bira Bifunctional Protein, Domain 2"/>
    <property type="match status" value="1"/>
</dbReference>
<comment type="similarity">
    <text evidence="1">Belongs to the biotin--protein ligase family.</text>
</comment>
<evidence type="ECO:0000259" key="3">
    <source>
        <dbReference type="PROSITE" id="PS51733"/>
    </source>
</evidence>
<dbReference type="PROSITE" id="PS51733">
    <property type="entry name" value="BPL_LPL_CATALYTIC"/>
    <property type="match status" value="1"/>
</dbReference>
<organism evidence="4">
    <name type="scientific">Phaffia rhodozyma</name>
    <name type="common">Yeast</name>
    <name type="synonym">Xanthophyllomyces dendrorhous</name>
    <dbReference type="NCBI Taxonomy" id="264483"/>
    <lineage>
        <taxon>Eukaryota</taxon>
        <taxon>Fungi</taxon>
        <taxon>Dikarya</taxon>
        <taxon>Basidiomycota</taxon>
        <taxon>Agaricomycotina</taxon>
        <taxon>Tremellomycetes</taxon>
        <taxon>Cystofilobasidiales</taxon>
        <taxon>Mrakiaceae</taxon>
        <taxon>Phaffia</taxon>
    </lineage>
</organism>
<dbReference type="GO" id="GO:0004077">
    <property type="term" value="F:biotin--[biotin carboxyl-carrier protein] ligase activity"/>
    <property type="evidence" value="ECO:0007669"/>
    <property type="project" value="InterPro"/>
</dbReference>
<dbReference type="Pfam" id="PF03099">
    <property type="entry name" value="BPL_LplA_LipB"/>
    <property type="match status" value="1"/>
</dbReference>
<dbReference type="InterPro" id="IPR019197">
    <property type="entry name" value="Biotin-prot_ligase_N"/>
</dbReference>
<evidence type="ECO:0000313" key="4">
    <source>
        <dbReference type="EMBL" id="AOR51853.1"/>
    </source>
</evidence>
<dbReference type="SUPFAM" id="SSF52317">
    <property type="entry name" value="Class I glutamine amidotransferase-like"/>
    <property type="match status" value="1"/>
</dbReference>
<dbReference type="CDD" id="cd16442">
    <property type="entry name" value="BPL"/>
    <property type="match status" value="1"/>
</dbReference>
<proteinExistence type="evidence at transcript level"/>
<accession>A0A1C9U6A9</accession>
<dbReference type="PANTHER" id="PTHR12835">
    <property type="entry name" value="BIOTIN PROTEIN LIGASE"/>
    <property type="match status" value="1"/>
</dbReference>
<gene>
    <name evidence="4" type="primary">BPL1</name>
</gene>
<reference evidence="4" key="1">
    <citation type="journal article" date="2016" name="PLoS ONE">
        <title>The Involvement of Mig1 from Xanthophyllomyces dendrorhous in Catabolic Repression: An Active Mechanism Contributing to the Regulation of Carotenoid Production.</title>
        <authorList>
            <person name="Alcaino J."/>
            <person name="Bravo N."/>
            <person name="Cordova P."/>
            <person name="Marcoleta A.E."/>
            <person name="Contreras G."/>
            <person name="Barahona S."/>
            <person name="Sepulveda D."/>
            <person name="Fernandez-Lobato M."/>
            <person name="Baeza M."/>
            <person name="Cifuentes V."/>
        </authorList>
    </citation>
    <scope>NUCLEOTIDE SEQUENCE</scope>
    <source>
        <strain evidence="4">UCD 67-385</strain>
    </source>
</reference>
<dbReference type="Gene3D" id="3.40.50.880">
    <property type="match status" value="1"/>
</dbReference>
<sequence length="748" mass="82299">MPRRFAVLIYSGPGVSATCLAQTTHCFSRMLSQHYTVSHLTPHSLLADPWPASCALLVLPGGRDLPYVEHIGAYGNARIRDYVQSGGSYLGICAGGYYASAHVAFAPGDAELEVVGDRELAFWPGTCHGPVFPGFQYGTELGAHLANVGDSDVDPALQATCLYYNGGGHFISPLPDGAMPPGATVLAKFVDHPDKPNAGILIKHGQGTVILLGFHPEYTLLTEPLKKILASMPNGLKDEEHILAAEEARLDLVRGYLALLGVHPPPPLLPRPITSTDGASASDDPAVEFDLEHPTKPLPQVLMTHPKSSAIVQSIIEALSPQFQQPEDDLPETSSHPTSVASTLDYQPLVLVDANDTLHHYQSSNHPSIKDLIHSVRSTPLTPEQAANMDDLLVKHVVLCDSPDDHTKVINERWTPLWNWPAFWKELDRKRQPRRSGVDPKTWRLGDAMMYAEAVTSTQTMLDKNPKLLLALPTPIISFASYQLSGRGRGGNVWLSPTGCLQFSTVVSLPSAQAQKVVFVQYLMALAICKALDPAPNCARDEGKLRIRIKWPNDVYVITKKDGKEERLKLGGVLVHSNWCGGQFKLIIGCGINILNERPTTSLVSLVKDYNSKIPADSSEEPMPLPTMESCLARIVAQFETMWDIFLQSDRGGFAEFIKDYEDRWLHSDQLVHLQSTNPPTAVRIETITLDYGLLRTRPVRKVDYGGEYDAFDRLSLAKKKKAPEPEFIDLQPDGNSFDMLANMIRTK</sequence>
<dbReference type="CDD" id="cd03144">
    <property type="entry name" value="GATase1_ScBLP_like"/>
    <property type="match status" value="1"/>
</dbReference>